<dbReference type="InterPro" id="IPR030395">
    <property type="entry name" value="GP_PDE_dom"/>
</dbReference>
<accession>A0A6N2S7S3</accession>
<evidence type="ECO:0000313" key="2">
    <source>
        <dbReference type="EMBL" id="VYS89713.1"/>
    </source>
</evidence>
<dbReference type="Pfam" id="PF03009">
    <property type="entry name" value="GDPD"/>
    <property type="match status" value="1"/>
</dbReference>
<dbReference type="GO" id="GO:0008889">
    <property type="term" value="F:glycerophosphodiester phosphodiesterase activity"/>
    <property type="evidence" value="ECO:0007669"/>
    <property type="project" value="UniProtKB-EC"/>
</dbReference>
<dbReference type="GO" id="GO:0006629">
    <property type="term" value="P:lipid metabolic process"/>
    <property type="evidence" value="ECO:0007669"/>
    <property type="project" value="InterPro"/>
</dbReference>
<proteinExistence type="predicted"/>
<reference evidence="2" key="1">
    <citation type="submission" date="2019-11" db="EMBL/GenBank/DDBJ databases">
        <authorList>
            <person name="Feng L."/>
        </authorList>
    </citation>
    <scope>NUCLEOTIDE SEQUENCE</scope>
    <source>
        <strain evidence="2">AodontolyticusLFYP35</strain>
    </source>
</reference>
<dbReference type="SUPFAM" id="SSF51695">
    <property type="entry name" value="PLC-like phosphodiesterases"/>
    <property type="match status" value="1"/>
</dbReference>
<gene>
    <name evidence="2" type="primary">ugpQ_2</name>
    <name evidence="2" type="ORF">AOLFYP35_00745</name>
</gene>
<name>A0A6N2S7S3_9ACTO</name>
<keyword evidence="2" id="KW-0378">Hydrolase</keyword>
<protein>
    <submittedName>
        <fullName evidence="2">Glycerophosphoryl diester phosphodiesterase</fullName>
        <ecNumber evidence="2">3.1.4.46</ecNumber>
    </submittedName>
</protein>
<dbReference type="AlphaFoldDB" id="A0A6N2S7S3"/>
<dbReference type="EC" id="3.1.4.46" evidence="2"/>
<dbReference type="PANTHER" id="PTHR46211:SF1">
    <property type="entry name" value="GLYCEROPHOSPHODIESTER PHOSPHODIESTERASE, CYTOPLASMIC"/>
    <property type="match status" value="1"/>
</dbReference>
<dbReference type="InterPro" id="IPR017946">
    <property type="entry name" value="PLC-like_Pdiesterase_TIM-brl"/>
</dbReference>
<evidence type="ECO:0000259" key="1">
    <source>
        <dbReference type="PROSITE" id="PS51704"/>
    </source>
</evidence>
<sequence length="249" mass="27279">MSEFPKIIAHRGASTLAPENTIAAFAKASEIGARWCECDVGVMADGTLLVIHDDTVDRTTNSSGSWDSWGYGELRRLDAGAWFSPTYRFERIPELADVVSFANATQTSFNIELKPRAAGKRRDTLVENLEVALQSFKNKSGLLISSFDHELLGAIRQAMPELPLAWLCRRDEVTAGSWRQAADLGCSAIHPAWEGLTEAEVNEMLSAGFEVNAWTVNSLEDARTAAKWGVSGIFTDRVQDFPAEALARA</sequence>
<dbReference type="Gene3D" id="3.20.20.190">
    <property type="entry name" value="Phosphatidylinositol (PI) phosphodiesterase"/>
    <property type="match status" value="1"/>
</dbReference>
<dbReference type="PROSITE" id="PS51704">
    <property type="entry name" value="GP_PDE"/>
    <property type="match status" value="1"/>
</dbReference>
<dbReference type="PANTHER" id="PTHR46211">
    <property type="entry name" value="GLYCEROPHOSPHORYL DIESTER PHOSPHODIESTERASE"/>
    <property type="match status" value="1"/>
</dbReference>
<dbReference type="EMBL" id="CACRSM010000002">
    <property type="protein sequence ID" value="VYS89713.1"/>
    <property type="molecule type" value="Genomic_DNA"/>
</dbReference>
<feature type="domain" description="GP-PDE" evidence="1">
    <location>
        <begin position="5"/>
        <end position="245"/>
    </location>
</feature>
<organism evidence="2">
    <name type="scientific">Schaalia odontolytica</name>
    <dbReference type="NCBI Taxonomy" id="1660"/>
    <lineage>
        <taxon>Bacteria</taxon>
        <taxon>Bacillati</taxon>
        <taxon>Actinomycetota</taxon>
        <taxon>Actinomycetes</taxon>
        <taxon>Actinomycetales</taxon>
        <taxon>Actinomycetaceae</taxon>
        <taxon>Schaalia</taxon>
    </lineage>
</organism>